<evidence type="ECO:0000259" key="2">
    <source>
        <dbReference type="Pfam" id="PF12867"/>
    </source>
</evidence>
<dbReference type="EMBL" id="JBHSWB010000001">
    <property type="protein sequence ID" value="MFC6661751.1"/>
    <property type="molecule type" value="Genomic_DNA"/>
</dbReference>
<reference evidence="4" key="1">
    <citation type="journal article" date="2019" name="Int. J. Syst. Evol. Microbiol.">
        <title>The Global Catalogue of Microorganisms (GCM) 10K type strain sequencing project: providing services to taxonomists for standard genome sequencing and annotation.</title>
        <authorList>
            <consortium name="The Broad Institute Genomics Platform"/>
            <consortium name="The Broad Institute Genome Sequencing Center for Infectious Disease"/>
            <person name="Wu L."/>
            <person name="Ma J."/>
        </authorList>
    </citation>
    <scope>NUCLEOTIDE SEQUENCE [LARGE SCALE GENOMIC DNA]</scope>
    <source>
        <strain evidence="4">CCUG 63830</strain>
    </source>
</reference>
<dbReference type="RefSeq" id="WP_380057408.1">
    <property type="nucleotide sequence ID" value="NZ_JBHSWB010000001.1"/>
</dbReference>
<proteinExistence type="predicted"/>
<feature type="region of interest" description="Disordered" evidence="1">
    <location>
        <begin position="164"/>
        <end position="232"/>
    </location>
</feature>
<name>A0ABW1ZLY7_9DEIO</name>
<dbReference type="InterPro" id="IPR034660">
    <property type="entry name" value="DinB/YfiT-like"/>
</dbReference>
<accession>A0ABW1ZLY7</accession>
<gene>
    <name evidence="3" type="ORF">ACFP90_16510</name>
</gene>
<dbReference type="Gene3D" id="1.20.120.450">
    <property type="entry name" value="dinb family like domain"/>
    <property type="match status" value="1"/>
</dbReference>
<protein>
    <submittedName>
        <fullName evidence="3">DinB family protein</fullName>
    </submittedName>
</protein>
<evidence type="ECO:0000313" key="3">
    <source>
        <dbReference type="EMBL" id="MFC6661751.1"/>
    </source>
</evidence>
<evidence type="ECO:0000313" key="4">
    <source>
        <dbReference type="Proteomes" id="UP001596317"/>
    </source>
</evidence>
<dbReference type="SUPFAM" id="SSF109854">
    <property type="entry name" value="DinB/YfiT-like putative metalloenzymes"/>
    <property type="match status" value="1"/>
</dbReference>
<dbReference type="Proteomes" id="UP001596317">
    <property type="component" value="Unassembled WGS sequence"/>
</dbReference>
<feature type="domain" description="DinB-like" evidence="2">
    <location>
        <begin position="11"/>
        <end position="132"/>
    </location>
</feature>
<evidence type="ECO:0000256" key="1">
    <source>
        <dbReference type="SAM" id="MobiDB-lite"/>
    </source>
</evidence>
<dbReference type="Pfam" id="PF12867">
    <property type="entry name" value="DinB_2"/>
    <property type="match status" value="1"/>
</dbReference>
<comment type="caution">
    <text evidence="3">The sequence shown here is derived from an EMBL/GenBank/DDBJ whole genome shotgun (WGS) entry which is preliminary data.</text>
</comment>
<organism evidence="3 4">
    <name type="scientific">Deinococcus multiflagellatus</name>
    <dbReference type="NCBI Taxonomy" id="1656887"/>
    <lineage>
        <taxon>Bacteria</taxon>
        <taxon>Thermotogati</taxon>
        <taxon>Deinococcota</taxon>
        <taxon>Deinococci</taxon>
        <taxon>Deinococcales</taxon>
        <taxon>Deinococcaceae</taxon>
        <taxon>Deinococcus</taxon>
    </lineage>
</organism>
<dbReference type="InterPro" id="IPR024775">
    <property type="entry name" value="DinB-like"/>
</dbReference>
<keyword evidence="4" id="KW-1185">Reference proteome</keyword>
<feature type="compositionally biased region" description="Low complexity" evidence="1">
    <location>
        <begin position="164"/>
        <end position="183"/>
    </location>
</feature>
<sequence length="232" mass="24454">MNRSAIYARNFESHRAALLDLYAQLPEDQANFSAWDGGMSFIGQADHLSGSAGRLLSMIQGQAPGDLPAPSQSLAEARERLQQSMAAATGAMTAMSDEDLSRRVPAFGGREMPVAALLDAIIAHEAHHKGQVWLMARMVGVKPPCSCAWAERGRRAAAGASGRAGLRLAAGDPEPAAPRAARPGPVPPRRGRLGAQAAVHDPGQPGRHRARPHRQAPPAPRGQSRRTAAPTA</sequence>